<dbReference type="EMBL" id="JAFFHC010000001">
    <property type="protein sequence ID" value="KAK4681731.1"/>
    <property type="molecule type" value="Genomic_DNA"/>
</dbReference>
<evidence type="ECO:0000256" key="1">
    <source>
        <dbReference type="SAM" id="MobiDB-lite"/>
    </source>
</evidence>
<feature type="region of interest" description="Disordered" evidence="1">
    <location>
        <begin position="28"/>
        <end position="51"/>
    </location>
</feature>
<dbReference type="Proteomes" id="UP001323617">
    <property type="component" value="Unassembled WGS sequence"/>
</dbReference>
<evidence type="ECO:0000313" key="3">
    <source>
        <dbReference type="Proteomes" id="UP001323617"/>
    </source>
</evidence>
<evidence type="ECO:0000313" key="2">
    <source>
        <dbReference type="EMBL" id="KAK4681731.1"/>
    </source>
</evidence>
<name>A0ABR0INE2_9PEZI</name>
<accession>A0ABR0INE2</accession>
<dbReference type="RefSeq" id="XP_062805201.1">
    <property type="nucleotide sequence ID" value="XM_062942267.1"/>
</dbReference>
<comment type="caution">
    <text evidence="2">The sequence shown here is derived from an EMBL/GenBank/DDBJ whole genome shotgun (WGS) entry which is preliminary data.</text>
</comment>
<proteinExistence type="predicted"/>
<protein>
    <submittedName>
        <fullName evidence="2">Uncharacterized protein</fullName>
    </submittedName>
</protein>
<gene>
    <name evidence="2" type="ORF">QC764_109995</name>
</gene>
<feature type="compositionally biased region" description="Polar residues" evidence="1">
    <location>
        <begin position="31"/>
        <end position="51"/>
    </location>
</feature>
<dbReference type="GeneID" id="87963132"/>
<keyword evidence="3" id="KW-1185">Reference proteome</keyword>
<sequence length="104" mass="11803">MSPSFAPKISTSSSVEFRESKRFHQVIQIPSPKSQTTTESQHSTVSTATSFPPSGTAPISFVWNVPFETCWKMRVLKWLFGTNVQRVGQERASFHLDEEDIRVE</sequence>
<organism evidence="2 3">
    <name type="scientific">Podospora pseudoanserina</name>
    <dbReference type="NCBI Taxonomy" id="2609844"/>
    <lineage>
        <taxon>Eukaryota</taxon>
        <taxon>Fungi</taxon>
        <taxon>Dikarya</taxon>
        <taxon>Ascomycota</taxon>
        <taxon>Pezizomycotina</taxon>
        <taxon>Sordariomycetes</taxon>
        <taxon>Sordariomycetidae</taxon>
        <taxon>Sordariales</taxon>
        <taxon>Podosporaceae</taxon>
        <taxon>Podospora</taxon>
    </lineage>
</organism>
<reference evidence="2 3" key="1">
    <citation type="journal article" date="2023" name="bioRxiv">
        <title>High-quality genome assemblies of four members of thePodospora anserinaspecies complex.</title>
        <authorList>
            <person name="Ament-Velasquez S.L."/>
            <person name="Vogan A.A."/>
            <person name="Wallerman O."/>
            <person name="Hartmann F."/>
            <person name="Gautier V."/>
            <person name="Silar P."/>
            <person name="Giraud T."/>
            <person name="Johannesson H."/>
        </authorList>
    </citation>
    <scope>NUCLEOTIDE SEQUENCE [LARGE SCALE GENOMIC DNA]</scope>
    <source>
        <strain evidence="2 3">CBS 124.78</strain>
    </source>
</reference>